<protein>
    <recommendedName>
        <fullName evidence="3">Transposase domain-containing protein</fullName>
    </recommendedName>
</protein>
<evidence type="ECO:0000313" key="1">
    <source>
        <dbReference type="EMBL" id="CAH0548143.1"/>
    </source>
</evidence>
<dbReference type="PANTHER" id="PTHR33053:SF24">
    <property type="entry name" value="TRANSPOSASE DOMAIN-CONTAINING PROTEIN"/>
    <property type="match status" value="1"/>
</dbReference>
<organism evidence="1 2">
    <name type="scientific">Brassicogethes aeneus</name>
    <name type="common">Rape pollen beetle</name>
    <name type="synonym">Meligethes aeneus</name>
    <dbReference type="NCBI Taxonomy" id="1431903"/>
    <lineage>
        <taxon>Eukaryota</taxon>
        <taxon>Metazoa</taxon>
        <taxon>Ecdysozoa</taxon>
        <taxon>Arthropoda</taxon>
        <taxon>Hexapoda</taxon>
        <taxon>Insecta</taxon>
        <taxon>Pterygota</taxon>
        <taxon>Neoptera</taxon>
        <taxon>Endopterygota</taxon>
        <taxon>Coleoptera</taxon>
        <taxon>Polyphaga</taxon>
        <taxon>Cucujiformia</taxon>
        <taxon>Nitidulidae</taxon>
        <taxon>Meligethinae</taxon>
        <taxon>Brassicogethes</taxon>
    </lineage>
</organism>
<dbReference type="EMBL" id="OV121132">
    <property type="protein sequence ID" value="CAH0548143.1"/>
    <property type="molecule type" value="Genomic_DNA"/>
</dbReference>
<reference evidence="1" key="1">
    <citation type="submission" date="2021-12" db="EMBL/GenBank/DDBJ databases">
        <authorList>
            <person name="King R."/>
        </authorList>
    </citation>
    <scope>NUCLEOTIDE SEQUENCE</scope>
</reference>
<evidence type="ECO:0008006" key="3">
    <source>
        <dbReference type="Google" id="ProtNLM"/>
    </source>
</evidence>
<sequence>MNYSKRHLNRLVASEVRLIQEELQDFQNESSDINEINTDSIVGEITTSSTEVHTVNTNEELPPILFKDKIAQWAIECNIAHLHLDKLLCILREEHLEVPKSSKTLLHTPGPCKIVSVSPGNYCHIGLEKGIRYVLDSCKNPPNLIKIDLNFDGVAPTNTTTFWPILALVKQYSEPFLVGLYHGNKKPEDLALYVKQLLEEIKRLQRDGMDIHGNKIDIVLNNVICDAPAKAYILNVKGHNSSTGCNKCVTEGTFINAMSFPILDSSLRTDRSFRERHNPEYHKGPSPLEEILNFDMIKNFPLDYMHLVLLGVAKKILNTLWNGRMGLRLVDTVKQEINLRIEKLNISHRLFARKQRSISLISDWKATEFRQFLLYTGPALLYKLLENEQYIHFLFLHVAIRILCNKEMCQNPLHNNVAKKLILKFVRNFENFYGEGTISYNVHNLIHISDDVMQHGSLDEFSAFPYENFMLNIKQMTQTSNLQLQQIIKRTLEQRGFVTYKKKSNIEKYSSGDVVFLKNDSIFFIETISESAASGKLFENTTFFYNKPLDSRVVGVFRIDKSSFKKYTVTLSKILCRGVFIESINKEDVVVKFLHGQ</sequence>
<accession>A0A9P0AU03</accession>
<proteinExistence type="predicted"/>
<name>A0A9P0AU03_BRAAE</name>
<dbReference type="AlphaFoldDB" id="A0A9P0AU03"/>
<gene>
    <name evidence="1" type="ORF">MELIAE_LOCUS1967</name>
</gene>
<dbReference type="OrthoDB" id="6576929at2759"/>
<dbReference type="Proteomes" id="UP001154078">
    <property type="component" value="Chromosome 1"/>
</dbReference>
<evidence type="ECO:0000313" key="2">
    <source>
        <dbReference type="Proteomes" id="UP001154078"/>
    </source>
</evidence>
<keyword evidence="2" id="KW-1185">Reference proteome</keyword>
<dbReference type="PANTHER" id="PTHR33053">
    <property type="entry name" value="PROTEIN, PUTATIVE-RELATED"/>
    <property type="match status" value="1"/>
</dbReference>